<dbReference type="Proteomes" id="UP000245383">
    <property type="component" value="Unassembled WGS sequence"/>
</dbReference>
<protein>
    <submittedName>
        <fullName evidence="3">Uncharacterized protein</fullName>
    </submittedName>
</protein>
<organism evidence="3 4">
    <name type="scientific">Smittium simulii</name>
    <dbReference type="NCBI Taxonomy" id="133385"/>
    <lineage>
        <taxon>Eukaryota</taxon>
        <taxon>Fungi</taxon>
        <taxon>Fungi incertae sedis</taxon>
        <taxon>Zoopagomycota</taxon>
        <taxon>Kickxellomycotina</taxon>
        <taxon>Harpellomycetes</taxon>
        <taxon>Harpellales</taxon>
        <taxon>Legeriomycetaceae</taxon>
        <taxon>Smittium</taxon>
    </lineage>
</organism>
<evidence type="ECO:0000313" key="4">
    <source>
        <dbReference type="Proteomes" id="UP000245383"/>
    </source>
</evidence>
<sequence>MFANKPILLVFLLTQTLVWGSLANRNNKETNGSEIAKREQVDSYQNSKTFDNGLGGITKCNADGCYNVPSDSTITNSNFYNNVLAKRYDSGQYEPDDSGQYIHDDSGEYIHGNSGDYIHDNSGDYIHDNSGDYIHDNSGEYIHDDSEQYEHDPDPDFDVRVIQK</sequence>
<reference evidence="3 4" key="1">
    <citation type="journal article" date="2018" name="MBio">
        <title>Comparative Genomics Reveals the Core Gene Toolbox for the Fungus-Insect Symbiosis.</title>
        <authorList>
            <person name="Wang Y."/>
            <person name="Stata M."/>
            <person name="Wang W."/>
            <person name="Stajich J.E."/>
            <person name="White M.M."/>
            <person name="Moncalvo J.M."/>
        </authorList>
    </citation>
    <scope>NUCLEOTIDE SEQUENCE [LARGE SCALE GENOMIC DNA]</scope>
    <source>
        <strain evidence="3 4">SWE-8-4</strain>
    </source>
</reference>
<evidence type="ECO:0000256" key="2">
    <source>
        <dbReference type="SAM" id="SignalP"/>
    </source>
</evidence>
<gene>
    <name evidence="3" type="ORF">BB561_006946</name>
</gene>
<dbReference type="OrthoDB" id="6379191at2759"/>
<feature type="chain" id="PRO_5015618232" evidence="2">
    <location>
        <begin position="24"/>
        <end position="164"/>
    </location>
</feature>
<comment type="caution">
    <text evidence="3">The sequence shown here is derived from an EMBL/GenBank/DDBJ whole genome shotgun (WGS) entry which is preliminary data.</text>
</comment>
<dbReference type="AlphaFoldDB" id="A0A2T9XZF2"/>
<feature type="signal peptide" evidence="2">
    <location>
        <begin position="1"/>
        <end position="23"/>
    </location>
</feature>
<proteinExistence type="predicted"/>
<name>A0A2T9XZF2_9FUNG</name>
<evidence type="ECO:0000256" key="1">
    <source>
        <dbReference type="SAM" id="MobiDB-lite"/>
    </source>
</evidence>
<dbReference type="EMBL" id="MBFR01000863">
    <property type="protein sequence ID" value="PVU85404.1"/>
    <property type="molecule type" value="Genomic_DNA"/>
</dbReference>
<keyword evidence="2" id="KW-0732">Signal</keyword>
<feature type="region of interest" description="Disordered" evidence="1">
    <location>
        <begin position="136"/>
        <end position="164"/>
    </location>
</feature>
<evidence type="ECO:0000313" key="3">
    <source>
        <dbReference type="EMBL" id="PVU85404.1"/>
    </source>
</evidence>
<accession>A0A2T9XZF2</accession>
<keyword evidence="4" id="KW-1185">Reference proteome</keyword>